<organism evidence="1 2">
    <name type="scientific">Cymbomonas tetramitiformis</name>
    <dbReference type="NCBI Taxonomy" id="36881"/>
    <lineage>
        <taxon>Eukaryota</taxon>
        <taxon>Viridiplantae</taxon>
        <taxon>Chlorophyta</taxon>
        <taxon>Pyramimonadophyceae</taxon>
        <taxon>Pyramimonadales</taxon>
        <taxon>Pyramimonadaceae</taxon>
        <taxon>Cymbomonas</taxon>
    </lineage>
</organism>
<accession>A0AAE0BJM2</accession>
<dbReference type="Proteomes" id="UP001190700">
    <property type="component" value="Unassembled WGS sequence"/>
</dbReference>
<sequence>MQPPTATTKINERTTCAASATLGNQDSSLSQNSVSVNVTLCTANGTTKWKLTAWKLARGADLPAEARGVPHAGQAAGWVQQPNAMVHSRGAVLAVDDVMARDRHRHSYSAVAASPVKFYVMHLESIFHLPDQVLAQFRKDAVLFNHFRDERSEEMVDVAPRLGNRKAAISKKFIVHTYQRTGLEV</sequence>
<dbReference type="AlphaFoldDB" id="A0AAE0BJM2"/>
<proteinExistence type="predicted"/>
<dbReference type="EMBL" id="LGRX02034701">
    <property type="protein sequence ID" value="KAK3237108.1"/>
    <property type="molecule type" value="Genomic_DNA"/>
</dbReference>
<name>A0AAE0BJM2_9CHLO</name>
<protein>
    <submittedName>
        <fullName evidence="1">Uncharacterized protein</fullName>
    </submittedName>
</protein>
<evidence type="ECO:0000313" key="2">
    <source>
        <dbReference type="Proteomes" id="UP001190700"/>
    </source>
</evidence>
<keyword evidence="2" id="KW-1185">Reference proteome</keyword>
<evidence type="ECO:0000313" key="1">
    <source>
        <dbReference type="EMBL" id="KAK3237108.1"/>
    </source>
</evidence>
<comment type="caution">
    <text evidence="1">The sequence shown here is derived from an EMBL/GenBank/DDBJ whole genome shotgun (WGS) entry which is preliminary data.</text>
</comment>
<gene>
    <name evidence="1" type="ORF">CYMTET_52774</name>
</gene>
<reference evidence="1 2" key="1">
    <citation type="journal article" date="2015" name="Genome Biol. Evol.">
        <title>Comparative Genomics of a Bacterivorous Green Alga Reveals Evolutionary Causalities and Consequences of Phago-Mixotrophic Mode of Nutrition.</title>
        <authorList>
            <person name="Burns J.A."/>
            <person name="Paasch A."/>
            <person name="Narechania A."/>
            <person name="Kim E."/>
        </authorList>
    </citation>
    <scope>NUCLEOTIDE SEQUENCE [LARGE SCALE GENOMIC DNA]</scope>
    <source>
        <strain evidence="1 2">PLY_AMNH</strain>
    </source>
</reference>